<dbReference type="EMBL" id="CM042010">
    <property type="protein sequence ID" value="KAI3781708.1"/>
    <property type="molecule type" value="Genomic_DNA"/>
</dbReference>
<comment type="caution">
    <text evidence="1">The sequence shown here is derived from an EMBL/GenBank/DDBJ whole genome shotgun (WGS) entry which is preliminary data.</text>
</comment>
<sequence>MQKRNMKSDWQLLLLITKSLRDNPIGYSSDDISICHSVFLSHNSILVMCTVTTHSHILKLTYHALSIKSSGYVHNTSDWSKRLVEPDVISFQTLSES</sequence>
<reference evidence="2" key="1">
    <citation type="journal article" date="2022" name="Mol. Ecol. Resour.">
        <title>The genomes of chicory, endive, great burdock and yacon provide insights into Asteraceae palaeo-polyploidization history and plant inulin production.</title>
        <authorList>
            <person name="Fan W."/>
            <person name="Wang S."/>
            <person name="Wang H."/>
            <person name="Wang A."/>
            <person name="Jiang F."/>
            <person name="Liu H."/>
            <person name="Zhao H."/>
            <person name="Xu D."/>
            <person name="Zhang Y."/>
        </authorList>
    </citation>
    <scope>NUCLEOTIDE SEQUENCE [LARGE SCALE GENOMIC DNA]</scope>
    <source>
        <strain evidence="2">cv. Punajuju</strain>
    </source>
</reference>
<accession>A0ACB9GEU0</accession>
<protein>
    <submittedName>
        <fullName evidence="1">Uncharacterized protein</fullName>
    </submittedName>
</protein>
<organism evidence="1 2">
    <name type="scientific">Cichorium intybus</name>
    <name type="common">Chicory</name>
    <dbReference type="NCBI Taxonomy" id="13427"/>
    <lineage>
        <taxon>Eukaryota</taxon>
        <taxon>Viridiplantae</taxon>
        <taxon>Streptophyta</taxon>
        <taxon>Embryophyta</taxon>
        <taxon>Tracheophyta</taxon>
        <taxon>Spermatophyta</taxon>
        <taxon>Magnoliopsida</taxon>
        <taxon>eudicotyledons</taxon>
        <taxon>Gunneridae</taxon>
        <taxon>Pentapetalae</taxon>
        <taxon>asterids</taxon>
        <taxon>campanulids</taxon>
        <taxon>Asterales</taxon>
        <taxon>Asteraceae</taxon>
        <taxon>Cichorioideae</taxon>
        <taxon>Cichorieae</taxon>
        <taxon>Cichoriinae</taxon>
        <taxon>Cichorium</taxon>
    </lineage>
</organism>
<evidence type="ECO:0000313" key="1">
    <source>
        <dbReference type="EMBL" id="KAI3781708.1"/>
    </source>
</evidence>
<name>A0ACB9GEU0_CICIN</name>
<keyword evidence="2" id="KW-1185">Reference proteome</keyword>
<gene>
    <name evidence="1" type="ORF">L2E82_11730</name>
</gene>
<dbReference type="Proteomes" id="UP001055811">
    <property type="component" value="Linkage Group LG02"/>
</dbReference>
<evidence type="ECO:0000313" key="2">
    <source>
        <dbReference type="Proteomes" id="UP001055811"/>
    </source>
</evidence>
<reference evidence="1 2" key="2">
    <citation type="journal article" date="2022" name="Mol. Ecol. Resour.">
        <title>The genomes of chicory, endive, great burdock and yacon provide insights into Asteraceae paleo-polyploidization history and plant inulin production.</title>
        <authorList>
            <person name="Fan W."/>
            <person name="Wang S."/>
            <person name="Wang H."/>
            <person name="Wang A."/>
            <person name="Jiang F."/>
            <person name="Liu H."/>
            <person name="Zhao H."/>
            <person name="Xu D."/>
            <person name="Zhang Y."/>
        </authorList>
    </citation>
    <scope>NUCLEOTIDE SEQUENCE [LARGE SCALE GENOMIC DNA]</scope>
    <source>
        <strain evidence="2">cv. Punajuju</strain>
        <tissue evidence="1">Leaves</tissue>
    </source>
</reference>
<proteinExistence type="predicted"/>